<dbReference type="OrthoDB" id="5184300at2"/>
<dbReference type="RefSeq" id="WP_131328510.1">
    <property type="nucleotide sequence ID" value="NZ_CP044016.1"/>
</dbReference>
<evidence type="ECO:0000313" key="2">
    <source>
        <dbReference type="Proteomes" id="UP000292424"/>
    </source>
</evidence>
<reference evidence="1 2" key="1">
    <citation type="submission" date="2019-09" db="EMBL/GenBank/DDBJ databases">
        <title>Complete genome sequence of Arachidicoccus sp. B3-10 isolated from apple orchard soil.</title>
        <authorList>
            <person name="Kim H.S."/>
            <person name="Han K.-I."/>
            <person name="Suh M.K."/>
            <person name="Lee K.C."/>
            <person name="Eom M.K."/>
            <person name="Kim J.-S."/>
            <person name="Kang S.W."/>
            <person name="Sin Y."/>
            <person name="Lee J.-S."/>
        </authorList>
    </citation>
    <scope>NUCLEOTIDE SEQUENCE [LARGE SCALE GENOMIC DNA]</scope>
    <source>
        <strain evidence="1 2">B3-10</strain>
    </source>
</reference>
<dbReference type="Proteomes" id="UP000292424">
    <property type="component" value="Chromosome"/>
</dbReference>
<dbReference type="EMBL" id="CP044016">
    <property type="protein sequence ID" value="QES87621.1"/>
    <property type="molecule type" value="Genomic_DNA"/>
</dbReference>
<evidence type="ECO:0000313" key="1">
    <source>
        <dbReference type="EMBL" id="QES87621.1"/>
    </source>
</evidence>
<organism evidence="1 2">
    <name type="scientific">Rhizosphaericola mali</name>
    <dbReference type="NCBI Taxonomy" id="2545455"/>
    <lineage>
        <taxon>Bacteria</taxon>
        <taxon>Pseudomonadati</taxon>
        <taxon>Bacteroidota</taxon>
        <taxon>Chitinophagia</taxon>
        <taxon>Chitinophagales</taxon>
        <taxon>Chitinophagaceae</taxon>
        <taxon>Rhizosphaericola</taxon>
    </lineage>
</organism>
<proteinExistence type="predicted"/>
<gene>
    <name evidence="1" type="ORF">E0W69_002700</name>
</gene>
<dbReference type="AlphaFoldDB" id="A0A5P2G7X1"/>
<protein>
    <submittedName>
        <fullName evidence="1">Uncharacterized protein</fullName>
    </submittedName>
</protein>
<name>A0A5P2G7X1_9BACT</name>
<accession>A0A5P2G7X1</accession>
<sequence>MALIQNFTIIYGTRIGKEFYLFEFSYDHKKTNFNIKKLTCRRFQRKSLVEVLEQKNLMKTLDNIKTISITNIKQAVAFINDL</sequence>
<keyword evidence="2" id="KW-1185">Reference proteome</keyword>
<dbReference type="KEGG" id="arac:E0W69_002700"/>